<dbReference type="EMBL" id="AJ249395">
    <property type="protein sequence ID" value="CAB55577.1"/>
    <property type="molecule type" value="Genomic_DNA"/>
</dbReference>
<feature type="transmembrane region" description="Helical" evidence="9">
    <location>
        <begin position="82"/>
        <end position="104"/>
    </location>
</feature>
<keyword evidence="9 10" id="KW-0496">Mitochondrion</keyword>
<keyword evidence="5 9" id="KW-0812">Transmembrane</keyword>
<keyword evidence="4 9" id="KW-0813">Transport</keyword>
<geneLocation type="mitochondrion" evidence="10"/>
<dbReference type="EC" id="7.1.1.2" evidence="9"/>
<comment type="function">
    <text evidence="9">Core subunit of the mitochondrial membrane respiratory chain NADH dehydrogenase (Complex I) which catalyzes electron transfer from NADH through the respiratory chain, using ubiquinone as an electron acceptor. Essential for the catalytic activity of complex I.</text>
</comment>
<evidence type="ECO:0000256" key="4">
    <source>
        <dbReference type="ARBA" id="ARBA00022448"/>
    </source>
</evidence>
<evidence type="ECO:0000256" key="9">
    <source>
        <dbReference type="RuleBase" id="RU003640"/>
    </source>
</evidence>
<organism evidence="10">
    <name type="scientific">Globodera pallida</name>
    <name type="common">Potato cyst nematode worm</name>
    <name type="synonym">Heterodera pallida</name>
    <dbReference type="NCBI Taxonomy" id="36090"/>
    <lineage>
        <taxon>Eukaryota</taxon>
        <taxon>Metazoa</taxon>
        <taxon>Ecdysozoa</taxon>
        <taxon>Nematoda</taxon>
        <taxon>Chromadorea</taxon>
        <taxon>Rhabditida</taxon>
        <taxon>Tylenchina</taxon>
        <taxon>Tylenchomorpha</taxon>
        <taxon>Tylenchoidea</taxon>
        <taxon>Heteroderidae</taxon>
        <taxon>Heteroderinae</taxon>
        <taxon>Globodera</taxon>
    </lineage>
</organism>
<dbReference type="InterPro" id="IPR000440">
    <property type="entry name" value="NADH_UbQ/plastoQ_OxRdtase_su3"/>
</dbReference>
<evidence type="ECO:0000256" key="7">
    <source>
        <dbReference type="ARBA" id="ARBA00023136"/>
    </source>
</evidence>
<comment type="similarity">
    <text evidence="2 9">Belongs to the complex I subunit 3 family.</text>
</comment>
<comment type="subcellular location">
    <subcellularLocation>
        <location evidence="1">Membrane</location>
    </subcellularLocation>
    <subcellularLocation>
        <location evidence="9">Mitochondrion membrane</location>
        <topology evidence="9">Multi-pass membrane protein</topology>
    </subcellularLocation>
</comment>
<evidence type="ECO:0000256" key="5">
    <source>
        <dbReference type="ARBA" id="ARBA00022692"/>
    </source>
</evidence>
<keyword evidence="9 10" id="KW-0830">Ubiquinone</keyword>
<evidence type="ECO:0000256" key="6">
    <source>
        <dbReference type="ARBA" id="ARBA00022989"/>
    </source>
</evidence>
<evidence type="ECO:0000256" key="8">
    <source>
        <dbReference type="ARBA" id="ARBA00049551"/>
    </source>
</evidence>
<reference evidence="10" key="1">
    <citation type="journal article" date="2000" name="Genetics">
        <title>A multipartite mitochondrial genome in the potato cyst nematode Globodera pallida.</title>
        <authorList>
            <person name="Armstrong M.R."/>
            <person name="Blok V.C."/>
            <person name="Phillips M.S."/>
        </authorList>
    </citation>
    <scope>NUCLEOTIDE SEQUENCE</scope>
</reference>
<dbReference type="Pfam" id="PF00507">
    <property type="entry name" value="Oxidored_q4"/>
    <property type="match status" value="1"/>
</dbReference>
<sequence length="111" mass="13299">MNLDVIYFFFVPSFFSVSFVLNFFLAYSGGPLTKLFVFESGFSSLSKVKIFFSLHFFLVLLIFVLFDLEFILILFFFFGGKIFSILFFLVVFFIFSSFFLEWYLKKLVWMF</sequence>
<dbReference type="AlphaFoldDB" id="Q9T6L9"/>
<keyword evidence="9" id="KW-0679">Respiratory chain</keyword>
<keyword evidence="6 9" id="KW-1133">Transmembrane helix</keyword>
<evidence type="ECO:0000313" key="10">
    <source>
        <dbReference type="EMBL" id="CAB55577.1"/>
    </source>
</evidence>
<protein>
    <recommendedName>
        <fullName evidence="3 9">NADH-ubiquinone oxidoreductase chain 3</fullName>
        <ecNumber evidence="9">7.1.1.2</ecNumber>
    </recommendedName>
</protein>
<accession>Q9T6L9</accession>
<dbReference type="InterPro" id="IPR038430">
    <property type="entry name" value="NDAH_ubi_oxred_su3_sf"/>
</dbReference>
<keyword evidence="9" id="KW-0520">NAD</keyword>
<evidence type="ECO:0000256" key="2">
    <source>
        <dbReference type="ARBA" id="ARBA00008472"/>
    </source>
</evidence>
<comment type="catalytic activity">
    <reaction evidence="8 9">
        <text>a ubiquinone + NADH + 5 H(+)(in) = a ubiquinol + NAD(+) + 4 H(+)(out)</text>
        <dbReference type="Rhea" id="RHEA:29091"/>
        <dbReference type="Rhea" id="RHEA-COMP:9565"/>
        <dbReference type="Rhea" id="RHEA-COMP:9566"/>
        <dbReference type="ChEBI" id="CHEBI:15378"/>
        <dbReference type="ChEBI" id="CHEBI:16389"/>
        <dbReference type="ChEBI" id="CHEBI:17976"/>
        <dbReference type="ChEBI" id="CHEBI:57540"/>
        <dbReference type="ChEBI" id="CHEBI:57945"/>
        <dbReference type="EC" id="7.1.1.2"/>
    </reaction>
</comment>
<dbReference type="Gene3D" id="1.20.58.1610">
    <property type="entry name" value="NADH:ubiquinone/plastoquinone oxidoreductase, chain 3"/>
    <property type="match status" value="1"/>
</dbReference>
<keyword evidence="7 9" id="KW-0472">Membrane</keyword>
<evidence type="ECO:0000256" key="3">
    <source>
        <dbReference type="ARBA" id="ARBA00021007"/>
    </source>
</evidence>
<proteinExistence type="inferred from homology"/>
<dbReference type="GO" id="GO:0031966">
    <property type="term" value="C:mitochondrial membrane"/>
    <property type="evidence" value="ECO:0007669"/>
    <property type="project" value="UniProtKB-SubCell"/>
</dbReference>
<evidence type="ECO:0000256" key="1">
    <source>
        <dbReference type="ARBA" id="ARBA00004370"/>
    </source>
</evidence>
<feature type="transmembrane region" description="Helical" evidence="9">
    <location>
        <begin position="6"/>
        <end position="29"/>
    </location>
</feature>
<feature type="transmembrane region" description="Helical" evidence="9">
    <location>
        <begin position="50"/>
        <end position="76"/>
    </location>
</feature>
<dbReference type="GO" id="GO:0008137">
    <property type="term" value="F:NADH dehydrogenase (ubiquinone) activity"/>
    <property type="evidence" value="ECO:0007669"/>
    <property type="project" value="UniProtKB-UniRule"/>
</dbReference>
<keyword evidence="9" id="KW-0249">Electron transport</keyword>
<name>Q9T6L9_GLOPA</name>
<gene>
    <name evidence="10" type="primary">ND3</name>
</gene>
<keyword evidence="9" id="KW-1278">Translocase</keyword>